<feature type="compositionally biased region" description="Basic and acidic residues" evidence="1">
    <location>
        <begin position="424"/>
        <end position="446"/>
    </location>
</feature>
<evidence type="ECO:0000256" key="1">
    <source>
        <dbReference type="SAM" id="MobiDB-lite"/>
    </source>
</evidence>
<protein>
    <submittedName>
        <fullName evidence="2">Uncharacterized protein</fullName>
    </submittedName>
</protein>
<organism evidence="2 3">
    <name type="scientific">Owenia fusiformis</name>
    <name type="common">Polychaete worm</name>
    <dbReference type="NCBI Taxonomy" id="6347"/>
    <lineage>
        <taxon>Eukaryota</taxon>
        <taxon>Metazoa</taxon>
        <taxon>Spiralia</taxon>
        <taxon>Lophotrochozoa</taxon>
        <taxon>Annelida</taxon>
        <taxon>Polychaeta</taxon>
        <taxon>Sedentaria</taxon>
        <taxon>Canalipalpata</taxon>
        <taxon>Sabellida</taxon>
        <taxon>Oweniida</taxon>
        <taxon>Oweniidae</taxon>
        <taxon>Owenia</taxon>
    </lineage>
</organism>
<comment type="caution">
    <text evidence="2">The sequence shown here is derived from an EMBL/GenBank/DDBJ whole genome shotgun (WGS) entry which is preliminary data.</text>
</comment>
<reference evidence="2" key="1">
    <citation type="submission" date="2022-03" db="EMBL/GenBank/DDBJ databases">
        <authorList>
            <person name="Martin C."/>
        </authorList>
    </citation>
    <scope>NUCLEOTIDE SEQUENCE</scope>
</reference>
<sequence>MQQIAWILGIIAIGFSAKGEGELKRLATQLAVELEERDGPAFPLDKRLLDVTARGADVVNDVVEEIGRAKIFPNDQRFMKRIAFLETRNGESANEGSGGIWKVSKKAFEDIQNNGDTFHKRLQEKEDLIQANWGLKWNNLAYRDLDSPFISGLAARLYLSNDPSPIPAEKELDLQTRYWADKYHPANDEIESKETAIAALKRAELGEVDAISDIAKPETRKYKEILAGLAADLARRNGPATPLNANSRLLERSARGEDVINEVADKIENSQIFDDDHGLLRLIARLETKFGESSTPGTGGLWKVSERAFEETHNKGKHIHTRIQTKDDLIEAQWGVDWSDITYRDLDKPFYSGLAARMFLSNDPSPIPSDAYGQLEYWKKHFNFGEHSDASSKSLEAQKKSLDEAGSAPGKQLFEDLKRVVQRLHDKKEEQQNRDVTETKRTEATDTIKSSIEQDLLKKEDDTTAGEAAIAKQGELQNMVDAKGDLQEKGNDNGIQELTDKLESHLKAIRRTSFIRQALKKEIEASKRENTDVQVGHQAELKDIEEDLEISLAKKLLDRIVNKSQRRHKI</sequence>
<keyword evidence="3" id="KW-1185">Reference proteome</keyword>
<evidence type="ECO:0000313" key="2">
    <source>
        <dbReference type="EMBL" id="CAH1777089.1"/>
    </source>
</evidence>
<dbReference type="EMBL" id="CAIIXF020000002">
    <property type="protein sequence ID" value="CAH1777089.1"/>
    <property type="molecule type" value="Genomic_DNA"/>
</dbReference>
<feature type="region of interest" description="Disordered" evidence="1">
    <location>
        <begin position="424"/>
        <end position="447"/>
    </location>
</feature>
<proteinExistence type="predicted"/>
<dbReference type="AlphaFoldDB" id="A0A8J1XLS2"/>
<dbReference type="Proteomes" id="UP000749559">
    <property type="component" value="Unassembled WGS sequence"/>
</dbReference>
<evidence type="ECO:0000313" key="3">
    <source>
        <dbReference type="Proteomes" id="UP000749559"/>
    </source>
</evidence>
<dbReference type="OrthoDB" id="442921at2759"/>
<gene>
    <name evidence="2" type="ORF">OFUS_LOCUS4181</name>
</gene>
<name>A0A8J1XLS2_OWEFU</name>
<accession>A0A8J1XLS2</accession>